<dbReference type="GO" id="GO:0004140">
    <property type="term" value="F:dephospho-CoA kinase activity"/>
    <property type="evidence" value="ECO:0007669"/>
    <property type="project" value="InterPro"/>
</dbReference>
<dbReference type="PANTHER" id="PTHR10695">
    <property type="entry name" value="DEPHOSPHO-COA KINASE-RELATED"/>
    <property type="match status" value="1"/>
</dbReference>
<dbReference type="EMBL" id="UINC01080942">
    <property type="protein sequence ID" value="SVC24353.1"/>
    <property type="molecule type" value="Genomic_DNA"/>
</dbReference>
<dbReference type="GO" id="GO:0015937">
    <property type="term" value="P:coenzyme A biosynthetic process"/>
    <property type="evidence" value="ECO:0007669"/>
    <property type="project" value="InterPro"/>
</dbReference>
<evidence type="ECO:0000313" key="3">
    <source>
        <dbReference type="EMBL" id="SVC24353.1"/>
    </source>
</evidence>
<organism evidence="3">
    <name type="scientific">marine metagenome</name>
    <dbReference type="NCBI Taxonomy" id="408172"/>
    <lineage>
        <taxon>unclassified sequences</taxon>
        <taxon>metagenomes</taxon>
        <taxon>ecological metagenomes</taxon>
    </lineage>
</organism>
<name>A0A382KLN4_9ZZZZ</name>
<dbReference type="HAMAP" id="MF_00376">
    <property type="entry name" value="Dephospho_CoA_kinase"/>
    <property type="match status" value="1"/>
</dbReference>
<dbReference type="CDD" id="cd02022">
    <property type="entry name" value="DPCK"/>
    <property type="match status" value="1"/>
</dbReference>
<keyword evidence="1" id="KW-0547">Nucleotide-binding</keyword>
<accession>A0A382KLN4</accession>
<sequence length="198" mass="21753">MIRLGLTGGIGMGKSTAAELLAKRGAMVCDSDELARELVVPGQPALAEIVDTFGSAVLRDDGSLNRAKVAELVFSNSTAREKLEAILHPCIREAWQARLEDWAVAGERLAVVVIPLLFETQAESSFDKTVCVACSSELQRERLRGREWTDDQISSRIAAQMAVGKKIKRADHVIWTDGTIEVLTSQWDELLSSWDVED</sequence>
<dbReference type="InterPro" id="IPR001977">
    <property type="entry name" value="Depp_CoAkinase"/>
</dbReference>
<dbReference type="SUPFAM" id="SSF52540">
    <property type="entry name" value="P-loop containing nucleoside triphosphate hydrolases"/>
    <property type="match status" value="1"/>
</dbReference>
<evidence type="ECO:0000256" key="2">
    <source>
        <dbReference type="ARBA" id="ARBA00022840"/>
    </source>
</evidence>
<evidence type="ECO:0008006" key="4">
    <source>
        <dbReference type="Google" id="ProtNLM"/>
    </source>
</evidence>
<dbReference type="PROSITE" id="PS51219">
    <property type="entry name" value="DPCK"/>
    <property type="match status" value="1"/>
</dbReference>
<reference evidence="3" key="1">
    <citation type="submission" date="2018-05" db="EMBL/GenBank/DDBJ databases">
        <authorList>
            <person name="Lanie J.A."/>
            <person name="Ng W.-L."/>
            <person name="Kazmierczak K.M."/>
            <person name="Andrzejewski T.M."/>
            <person name="Davidsen T.M."/>
            <person name="Wayne K.J."/>
            <person name="Tettelin H."/>
            <person name="Glass J.I."/>
            <person name="Rusch D."/>
            <person name="Podicherti R."/>
            <person name="Tsui H.-C.T."/>
            <person name="Winkler M.E."/>
        </authorList>
    </citation>
    <scope>NUCLEOTIDE SEQUENCE</scope>
</reference>
<dbReference type="GO" id="GO:0005524">
    <property type="term" value="F:ATP binding"/>
    <property type="evidence" value="ECO:0007669"/>
    <property type="project" value="UniProtKB-KW"/>
</dbReference>
<protein>
    <recommendedName>
        <fullName evidence="4">Dephospho-CoA kinase</fullName>
    </recommendedName>
</protein>
<evidence type="ECO:0000256" key="1">
    <source>
        <dbReference type="ARBA" id="ARBA00022741"/>
    </source>
</evidence>
<dbReference type="Pfam" id="PF01121">
    <property type="entry name" value="CoaE"/>
    <property type="match status" value="1"/>
</dbReference>
<gene>
    <name evidence="3" type="ORF">METZ01_LOCUS277207</name>
</gene>
<dbReference type="AlphaFoldDB" id="A0A382KLN4"/>
<dbReference type="PANTHER" id="PTHR10695:SF46">
    <property type="entry name" value="BIFUNCTIONAL COENZYME A SYNTHASE-RELATED"/>
    <property type="match status" value="1"/>
</dbReference>
<dbReference type="Gene3D" id="3.40.50.300">
    <property type="entry name" value="P-loop containing nucleotide triphosphate hydrolases"/>
    <property type="match status" value="1"/>
</dbReference>
<proteinExistence type="inferred from homology"/>
<keyword evidence="2" id="KW-0067">ATP-binding</keyword>
<dbReference type="InterPro" id="IPR027417">
    <property type="entry name" value="P-loop_NTPase"/>
</dbReference>
<dbReference type="NCBIfam" id="TIGR00152">
    <property type="entry name" value="dephospho-CoA kinase"/>
    <property type="match status" value="1"/>
</dbReference>